<dbReference type="SMART" id="SM00530">
    <property type="entry name" value="HTH_XRE"/>
    <property type="match status" value="1"/>
</dbReference>
<evidence type="ECO:0000259" key="1">
    <source>
        <dbReference type="PROSITE" id="PS50943"/>
    </source>
</evidence>
<dbReference type="InterPro" id="IPR001387">
    <property type="entry name" value="Cro/C1-type_HTH"/>
</dbReference>
<evidence type="ECO:0000313" key="2">
    <source>
        <dbReference type="EMBL" id="ADX66991.1"/>
    </source>
</evidence>
<dbReference type="Pfam" id="PF01381">
    <property type="entry name" value="HTH_3"/>
    <property type="match status" value="1"/>
</dbReference>
<protein>
    <submittedName>
        <fullName evidence="2">Helix-turn-helix domain protein</fullName>
    </submittedName>
</protein>
<proteinExistence type="predicted"/>
<dbReference type="CDD" id="cd00093">
    <property type="entry name" value="HTH_XRE"/>
    <property type="match status" value="1"/>
</dbReference>
<dbReference type="SUPFAM" id="SSF47413">
    <property type="entry name" value="lambda repressor-like DNA-binding domains"/>
    <property type="match status" value="1"/>
</dbReference>
<organism evidence="2 3">
    <name type="scientific">Weeksella virosa (strain ATCC 43766 / DSM 16922 / JCM 21250 / CCUG 30538 / CDC 9751 / IAM 14551 / NBRC 16016 / NCTC 11634 / CL345/78)</name>
    <dbReference type="NCBI Taxonomy" id="865938"/>
    <lineage>
        <taxon>Bacteria</taxon>
        <taxon>Pseudomonadati</taxon>
        <taxon>Bacteroidota</taxon>
        <taxon>Flavobacteriia</taxon>
        <taxon>Flavobacteriales</taxon>
        <taxon>Weeksellaceae</taxon>
        <taxon>Weeksella</taxon>
    </lineage>
</organism>
<keyword evidence="3" id="KW-1185">Reference proteome</keyword>
<reference evidence="3" key="2">
    <citation type="journal article" date="2011" name="Stand. Genomic Sci.">
        <title>Complete genome sequence of Weeksella virosa type strain (9751T).</title>
        <authorList>
            <person name="Lang E."/>
            <person name="Teshima H."/>
            <person name="Lucas S."/>
            <person name="Lapidus A."/>
            <person name="Hammon N."/>
            <person name="Deshpande S."/>
            <person name="Nolan M."/>
            <person name="Cheng J."/>
            <person name="Pitluck S."/>
            <person name="Liolios K."/>
            <person name="Pagani I."/>
            <person name="Mikhailova N."/>
            <person name="Ivanova N."/>
            <person name="Mavromatis K."/>
            <person name="Pati A."/>
            <person name="Tapia R."/>
            <person name="Han C."/>
            <person name="Goodwin L."/>
            <person name="Chen A."/>
            <person name="Palaniappan K."/>
            <person name="Land M."/>
            <person name="Hauser L."/>
            <person name="Chang Y."/>
            <person name="Jeffries C."/>
            <person name="Brambilla E."/>
            <person name="Kopitz M."/>
            <person name="Rohde M."/>
            <person name="Goker M."/>
            <person name="Tindall B."/>
            <person name="Detter J."/>
            <person name="Woyke T."/>
            <person name="Bristow J."/>
            <person name="Eisen J."/>
            <person name="Markowitz V."/>
            <person name="Hugenholtz P."/>
            <person name="Klenk H."/>
            <person name="Kyrpides N."/>
        </authorList>
    </citation>
    <scope>NUCLEOTIDE SEQUENCE [LARGE SCALE GENOMIC DNA]</scope>
    <source>
        <strain evidence="3">ATCC 43766 / DSM 16922 / JCM 21250 / NBRC 16016 / NCTC 11634 / CL345/78</strain>
    </source>
</reference>
<dbReference type="InterPro" id="IPR010982">
    <property type="entry name" value="Lambda_DNA-bd_dom_sf"/>
</dbReference>
<dbReference type="PROSITE" id="PS50943">
    <property type="entry name" value="HTH_CROC1"/>
    <property type="match status" value="1"/>
</dbReference>
<dbReference type="GO" id="GO:0003677">
    <property type="term" value="F:DNA binding"/>
    <property type="evidence" value="ECO:0007669"/>
    <property type="project" value="InterPro"/>
</dbReference>
<dbReference type="HOGENOM" id="CLU_193903_0_0_10"/>
<dbReference type="Proteomes" id="UP000008641">
    <property type="component" value="Chromosome"/>
</dbReference>
<dbReference type="RefSeq" id="WP_013597383.1">
    <property type="nucleotide sequence ID" value="NC_015144.1"/>
</dbReference>
<dbReference type="Gene3D" id="1.10.260.40">
    <property type="entry name" value="lambda repressor-like DNA-binding domains"/>
    <property type="match status" value="1"/>
</dbReference>
<sequence length="83" mass="9409">MKLRVKEVARNKGIDLQTLSKKLGITYQALNARIIGNPSLKVLQEIADALDCPVFELLPPGNHYQHYYDEKGNYNGILKKNII</sequence>
<name>F0NXT4_WEEVC</name>
<dbReference type="OrthoDB" id="1270373at2"/>
<dbReference type="eggNOG" id="COG1476">
    <property type="taxonomic scope" value="Bacteria"/>
</dbReference>
<evidence type="ECO:0000313" key="3">
    <source>
        <dbReference type="Proteomes" id="UP000008641"/>
    </source>
</evidence>
<dbReference type="AlphaFoldDB" id="F0NXT4"/>
<gene>
    <name evidence="2" type="ordered locus">Weevi_0269</name>
</gene>
<feature type="domain" description="HTH cro/C1-type" evidence="1">
    <location>
        <begin position="5"/>
        <end position="57"/>
    </location>
</feature>
<dbReference type="KEGG" id="wvi:Weevi_0269"/>
<dbReference type="EMBL" id="CP002455">
    <property type="protein sequence ID" value="ADX66991.1"/>
    <property type="molecule type" value="Genomic_DNA"/>
</dbReference>
<reference evidence="2 3" key="1">
    <citation type="journal article" date="2011" name="Stand. Genomic Sci.">
        <title>Complete genome sequence of Weeksella virosa type strain (9751).</title>
        <authorList>
            <person name="Lang E."/>
            <person name="Teshima H."/>
            <person name="Lucas S."/>
            <person name="Lapidus A."/>
            <person name="Hammon N."/>
            <person name="Deshpande S."/>
            <person name="Nolan M."/>
            <person name="Cheng J.F."/>
            <person name="Pitluck S."/>
            <person name="Liolios K."/>
            <person name="Pagani I."/>
            <person name="Mikhailova N."/>
            <person name="Ivanova N."/>
            <person name="Mavromatis K."/>
            <person name="Pati A."/>
            <person name="Tapia R."/>
            <person name="Han C."/>
            <person name="Goodwin L."/>
            <person name="Chen A."/>
            <person name="Palaniappan K."/>
            <person name="Land M."/>
            <person name="Hauser L."/>
            <person name="Chang Y.J."/>
            <person name="Jeffries C.D."/>
            <person name="Brambilla E.M."/>
            <person name="Kopitz M."/>
            <person name="Rohde M."/>
            <person name="Goker M."/>
            <person name="Tindall B.J."/>
            <person name="Detter J.C."/>
            <person name="Woyke T."/>
            <person name="Bristow J."/>
            <person name="Eisen J.A."/>
            <person name="Markowitz V."/>
            <person name="Hugenholtz P."/>
            <person name="Klenk H.P."/>
            <person name="Kyrpides N.C."/>
        </authorList>
    </citation>
    <scope>NUCLEOTIDE SEQUENCE [LARGE SCALE GENOMIC DNA]</scope>
    <source>
        <strain evidence="3">ATCC 43766 / DSM 16922 / JCM 21250 / NBRC 16016 / NCTC 11634 / CL345/78</strain>
    </source>
</reference>
<accession>F0NXT4</accession>